<reference evidence="2" key="1">
    <citation type="journal article" date="2019" name="Int. J. Syst. Evol. Microbiol.">
        <title>The Global Catalogue of Microorganisms (GCM) 10K type strain sequencing project: providing services to taxonomists for standard genome sequencing and annotation.</title>
        <authorList>
            <consortium name="The Broad Institute Genomics Platform"/>
            <consortium name="The Broad Institute Genome Sequencing Center for Infectious Disease"/>
            <person name="Wu L."/>
            <person name="Ma J."/>
        </authorList>
    </citation>
    <scope>NUCLEOTIDE SEQUENCE [LARGE SCALE GENOMIC DNA]</scope>
    <source>
        <strain evidence="2">JCM 17440</strain>
    </source>
</reference>
<dbReference type="EMBL" id="BAABAS010000004">
    <property type="protein sequence ID" value="GAA4226102.1"/>
    <property type="molecule type" value="Genomic_DNA"/>
</dbReference>
<gene>
    <name evidence="1" type="ORF">GCM10022254_09950</name>
</gene>
<evidence type="ECO:0000313" key="1">
    <source>
        <dbReference type="EMBL" id="GAA4226102.1"/>
    </source>
</evidence>
<organism evidence="1 2">
    <name type="scientific">Actinomadura meridiana</name>
    <dbReference type="NCBI Taxonomy" id="559626"/>
    <lineage>
        <taxon>Bacteria</taxon>
        <taxon>Bacillati</taxon>
        <taxon>Actinomycetota</taxon>
        <taxon>Actinomycetes</taxon>
        <taxon>Streptosporangiales</taxon>
        <taxon>Thermomonosporaceae</taxon>
        <taxon>Actinomadura</taxon>
    </lineage>
</organism>
<proteinExistence type="predicted"/>
<evidence type="ECO:0000313" key="2">
    <source>
        <dbReference type="Proteomes" id="UP001501710"/>
    </source>
</evidence>
<keyword evidence="2" id="KW-1185">Reference proteome</keyword>
<dbReference type="Proteomes" id="UP001501710">
    <property type="component" value="Unassembled WGS sequence"/>
</dbReference>
<comment type="caution">
    <text evidence="1">The sequence shown here is derived from an EMBL/GenBank/DDBJ whole genome shotgun (WGS) entry which is preliminary data.</text>
</comment>
<accession>A0ABP8BTV1</accession>
<name>A0ABP8BTV1_9ACTN</name>
<protein>
    <submittedName>
        <fullName evidence="1">Uncharacterized protein</fullName>
    </submittedName>
</protein>
<sequence>MIVFGARIDRDGPLFDNRAALAAAGYADEIEQVIAEVGVNKVRVALGPFLKHPTGYYMSQLQASRAFDGWEIHDGGVVYGPWLAGVGSRNKTTRFKGYKHWIIAINQIRSDADDIAEFVLQKYLPRMN</sequence>
<dbReference type="RefSeq" id="WP_344890431.1">
    <property type="nucleotide sequence ID" value="NZ_BAABAS010000004.1"/>
</dbReference>